<feature type="domain" description="Reverse transcriptase" evidence="12">
    <location>
        <begin position="339"/>
        <end position="559"/>
    </location>
</feature>
<keyword evidence="7" id="KW-0694">RNA-binding</keyword>
<dbReference type="Proteomes" id="UP000663856">
    <property type="component" value="Unassembled WGS sequence"/>
</dbReference>
<evidence type="ECO:0000256" key="7">
    <source>
        <dbReference type="ARBA" id="ARBA00022884"/>
    </source>
</evidence>
<dbReference type="Pfam" id="PF00078">
    <property type="entry name" value="RVT_1"/>
    <property type="match status" value="1"/>
</dbReference>
<organism evidence="14 15">
    <name type="scientific">Rotaria magnacalcarata</name>
    <dbReference type="NCBI Taxonomy" id="392030"/>
    <lineage>
        <taxon>Eukaryota</taxon>
        <taxon>Metazoa</taxon>
        <taxon>Spiralia</taxon>
        <taxon>Gnathifera</taxon>
        <taxon>Rotifera</taxon>
        <taxon>Eurotatoria</taxon>
        <taxon>Bdelloidea</taxon>
        <taxon>Philodinida</taxon>
        <taxon>Philodinidae</taxon>
        <taxon>Rotaria</taxon>
    </lineage>
</organism>
<feature type="compositionally biased region" description="Polar residues" evidence="11">
    <location>
        <begin position="83"/>
        <end position="98"/>
    </location>
</feature>
<proteinExistence type="predicted"/>
<dbReference type="Gene3D" id="2.40.70.10">
    <property type="entry name" value="Acid Proteases"/>
    <property type="match status" value="1"/>
</dbReference>
<dbReference type="InterPro" id="IPR000477">
    <property type="entry name" value="RT_dom"/>
</dbReference>
<dbReference type="FunFam" id="3.30.420.10:FF:000032">
    <property type="entry name" value="Retrovirus-related Pol polyprotein from transposon 297-like Protein"/>
    <property type="match status" value="1"/>
</dbReference>
<feature type="domain" description="Integrase catalytic" evidence="13">
    <location>
        <begin position="933"/>
        <end position="1097"/>
    </location>
</feature>
<sequence>MPNNMHDSAMMICYRECLSNLSKFNDGEEYKIFQFISKIERVGKMIDANENILHCMCTAKLDGEARRCVQQRSLPRIHHIPSQHRSFNLQSQSSTSRRNIQHIPTEHAASNNSPTMNIRQYGPCSICQRNNHRTIDCYYKKPFGCFLLAGTRDGGHSSKLKQHPSTNYNTTLKFSSPIFINVQVNVKRQHAIIDTGSAVTIINQQLLKNIHHKKFMYKYKSHKSANSTSINIIGEIQLEIKIQGHMILILADATTNLITNLLLGNDWITENNVIIDSPQRHIFLTDKYYQIIGATPFTKPPDLHLPILLIDEITLPPYSEKLINKCENKSRNSRNTSKTKQRQQLQNILWKYGKLFDLRQPFTIKATVHNAIETGTHPPTYTSPYRVSYKDEQIQRDEIDKLLKQGIIEESISPWSPPIVLDAFPMPRIYDIFDHLSQAEYYTTIDFKSGYFQVGLDPKDRPKTAFSTRDQHYQFTVLPQGVTNGPPAFQLIVSQILGSTRWQYSLASLDDVIIYSTTFNQHLHHLNDILNRLNDANFCLNINKCQIAQTAIDYLGHHIEHSNIRPNADNIRALIETQQPTTAKEAVRFVKATEYHRKFIPAFSTIAQPLHQYAPRTKEQRSKKSQATPITLSDDALDAFNKLKKILTNDLILRIPDKNLPFKIQTDASKIGIEAYLDGRSFIIETDHKPLLPFNIKQQLNSKCERWRLNSQQYHFTVRYIKGKYNTVADYLSRSPVDNGMNDEDDYTPTASRSTQTDNSTTTHIVASVITRAQARQQINERIDCHSADQSCDEPQQKRNDDKQVDHFCVVELPQSHIMDISNDHNMIIPFTWEQLKQLQHHDEQSKRMISHIKDFNDYFLEDNMLMKKSSPPVPFVPKGRIRSDIIKIYHDTPANGAHFGRNKTTHKIRQRYSCLPCLQNNHLRQKPPGAIKPIKPPEGVWQLLTMDFSGPITPTTKNRNEYIIALTDVLSKFVITKAVHDCTATTAARFVTEEVILKYGTPECILTDNGTHFTATMMTELFKKIGVTHLYSTSYHPMTNGQIERFNATLNAKIAALSNEKRTNWDEQLPFVTFNYNTNIHTTTGQIPFELMHDRSPILPFDQQQPLITLSQDPEHRLKLNQYLSTLTEQAKI</sequence>
<dbReference type="InterPro" id="IPR041577">
    <property type="entry name" value="RT_RNaseH_2"/>
</dbReference>
<feature type="region of interest" description="Disordered" evidence="11">
    <location>
        <begin position="736"/>
        <end position="761"/>
    </location>
</feature>
<dbReference type="GO" id="GO:0004519">
    <property type="term" value="F:endonuclease activity"/>
    <property type="evidence" value="ECO:0007669"/>
    <property type="project" value="UniProtKB-KW"/>
</dbReference>
<evidence type="ECO:0000313" key="15">
    <source>
        <dbReference type="Proteomes" id="UP000663856"/>
    </source>
</evidence>
<keyword evidence="4" id="KW-0255">Endonuclease</keyword>
<keyword evidence="5" id="KW-0378">Hydrolase</keyword>
<keyword evidence="6" id="KW-0460">Magnesium</keyword>
<evidence type="ECO:0000256" key="4">
    <source>
        <dbReference type="ARBA" id="ARBA00022759"/>
    </source>
</evidence>
<reference evidence="14" key="1">
    <citation type="submission" date="2021-02" db="EMBL/GenBank/DDBJ databases">
        <authorList>
            <person name="Nowell W R."/>
        </authorList>
    </citation>
    <scope>NUCLEOTIDE SEQUENCE</scope>
</reference>
<dbReference type="PROSITE" id="PS50994">
    <property type="entry name" value="INTEGRASE"/>
    <property type="match status" value="1"/>
</dbReference>
<keyword evidence="9" id="KW-0695">RNA-directed DNA polymerase</keyword>
<dbReference type="InterPro" id="IPR043502">
    <property type="entry name" value="DNA/RNA_pol_sf"/>
</dbReference>
<dbReference type="PANTHER" id="PTHR37984">
    <property type="entry name" value="PROTEIN CBG26694"/>
    <property type="match status" value="1"/>
</dbReference>
<dbReference type="GO" id="GO:0003964">
    <property type="term" value="F:RNA-directed DNA polymerase activity"/>
    <property type="evidence" value="ECO:0007669"/>
    <property type="project" value="UniProtKB-KW"/>
</dbReference>
<dbReference type="InterPro" id="IPR021109">
    <property type="entry name" value="Peptidase_aspartic_dom_sf"/>
</dbReference>
<dbReference type="InterPro" id="IPR050951">
    <property type="entry name" value="Retrovirus_Pol_polyprotein"/>
</dbReference>
<dbReference type="Gene3D" id="3.30.70.270">
    <property type="match status" value="2"/>
</dbReference>
<evidence type="ECO:0000259" key="13">
    <source>
        <dbReference type="PROSITE" id="PS50994"/>
    </source>
</evidence>
<keyword evidence="2" id="KW-0548">Nucleotidyltransferase</keyword>
<evidence type="ECO:0000256" key="5">
    <source>
        <dbReference type="ARBA" id="ARBA00022801"/>
    </source>
</evidence>
<evidence type="ECO:0000313" key="14">
    <source>
        <dbReference type="EMBL" id="CAF1935058.1"/>
    </source>
</evidence>
<dbReference type="GO" id="GO:0003723">
    <property type="term" value="F:RNA binding"/>
    <property type="evidence" value="ECO:0007669"/>
    <property type="project" value="UniProtKB-KW"/>
</dbReference>
<dbReference type="SUPFAM" id="SSF56672">
    <property type="entry name" value="DNA/RNA polymerases"/>
    <property type="match status" value="1"/>
</dbReference>
<dbReference type="GO" id="GO:0004190">
    <property type="term" value="F:aspartic-type endopeptidase activity"/>
    <property type="evidence" value="ECO:0007669"/>
    <property type="project" value="InterPro"/>
</dbReference>
<evidence type="ECO:0000256" key="9">
    <source>
        <dbReference type="ARBA" id="ARBA00022918"/>
    </source>
</evidence>
<evidence type="ECO:0000256" key="1">
    <source>
        <dbReference type="ARBA" id="ARBA00022679"/>
    </source>
</evidence>
<dbReference type="PROSITE" id="PS00141">
    <property type="entry name" value="ASP_PROTEASE"/>
    <property type="match status" value="1"/>
</dbReference>
<keyword evidence="10" id="KW-0511">Multifunctional enzyme</keyword>
<accession>A0A816LCV3</accession>
<dbReference type="CDD" id="cd01647">
    <property type="entry name" value="RT_LTR"/>
    <property type="match status" value="1"/>
</dbReference>
<dbReference type="InterPro" id="IPR036397">
    <property type="entry name" value="RNaseH_sf"/>
</dbReference>
<dbReference type="AlphaFoldDB" id="A0A816LCV3"/>
<dbReference type="InterPro" id="IPR043128">
    <property type="entry name" value="Rev_trsase/Diguanyl_cyclase"/>
</dbReference>
<dbReference type="Gene3D" id="3.30.420.10">
    <property type="entry name" value="Ribonuclease H-like superfamily/Ribonuclease H"/>
    <property type="match status" value="1"/>
</dbReference>
<evidence type="ECO:0000256" key="10">
    <source>
        <dbReference type="ARBA" id="ARBA00023268"/>
    </source>
</evidence>
<dbReference type="PANTHER" id="PTHR37984:SF5">
    <property type="entry name" value="PROTEIN NYNRIN-LIKE"/>
    <property type="match status" value="1"/>
</dbReference>
<feature type="region of interest" description="Disordered" evidence="11">
    <location>
        <begin position="79"/>
        <end position="100"/>
    </location>
</feature>
<evidence type="ECO:0008006" key="16">
    <source>
        <dbReference type="Google" id="ProtNLM"/>
    </source>
</evidence>
<name>A0A816LCV3_9BILA</name>
<feature type="compositionally biased region" description="Polar residues" evidence="11">
    <location>
        <begin position="749"/>
        <end position="761"/>
    </location>
</feature>
<dbReference type="Gene3D" id="3.10.10.10">
    <property type="entry name" value="HIV Type 1 Reverse Transcriptase, subunit A, domain 1"/>
    <property type="match status" value="2"/>
</dbReference>
<dbReference type="SUPFAM" id="SSF50630">
    <property type="entry name" value="Acid proteases"/>
    <property type="match status" value="1"/>
</dbReference>
<evidence type="ECO:0000256" key="11">
    <source>
        <dbReference type="SAM" id="MobiDB-lite"/>
    </source>
</evidence>
<dbReference type="SUPFAM" id="SSF53098">
    <property type="entry name" value="Ribonuclease H-like"/>
    <property type="match status" value="1"/>
</dbReference>
<dbReference type="InterPro" id="IPR001584">
    <property type="entry name" value="Integrase_cat-core"/>
</dbReference>
<gene>
    <name evidence="14" type="ORF">WKI299_LOCUS1313</name>
</gene>
<dbReference type="GO" id="GO:0015074">
    <property type="term" value="P:DNA integration"/>
    <property type="evidence" value="ECO:0007669"/>
    <property type="project" value="UniProtKB-KW"/>
</dbReference>
<keyword evidence="8" id="KW-0229">DNA integration</keyword>
<dbReference type="Pfam" id="PF17919">
    <property type="entry name" value="RT_RNaseH_2"/>
    <property type="match status" value="1"/>
</dbReference>
<dbReference type="InterPro" id="IPR012337">
    <property type="entry name" value="RNaseH-like_sf"/>
</dbReference>
<evidence type="ECO:0000256" key="8">
    <source>
        <dbReference type="ARBA" id="ARBA00022908"/>
    </source>
</evidence>
<dbReference type="PROSITE" id="PS50878">
    <property type="entry name" value="RT_POL"/>
    <property type="match status" value="1"/>
</dbReference>
<dbReference type="EMBL" id="CAJNRF010000070">
    <property type="protein sequence ID" value="CAF1935058.1"/>
    <property type="molecule type" value="Genomic_DNA"/>
</dbReference>
<dbReference type="Pfam" id="PF00665">
    <property type="entry name" value="rve"/>
    <property type="match status" value="1"/>
</dbReference>
<evidence type="ECO:0000256" key="6">
    <source>
        <dbReference type="ARBA" id="ARBA00022842"/>
    </source>
</evidence>
<dbReference type="Gene3D" id="1.10.340.70">
    <property type="match status" value="1"/>
</dbReference>
<dbReference type="InterPro" id="IPR001969">
    <property type="entry name" value="Aspartic_peptidase_AS"/>
</dbReference>
<evidence type="ECO:0000256" key="3">
    <source>
        <dbReference type="ARBA" id="ARBA00022722"/>
    </source>
</evidence>
<evidence type="ECO:0000259" key="12">
    <source>
        <dbReference type="PROSITE" id="PS50878"/>
    </source>
</evidence>
<dbReference type="CDD" id="cd00303">
    <property type="entry name" value="retropepsin_like"/>
    <property type="match status" value="1"/>
</dbReference>
<keyword evidence="3" id="KW-0540">Nuclease</keyword>
<comment type="caution">
    <text evidence="14">The sequence shown here is derived from an EMBL/GenBank/DDBJ whole genome shotgun (WGS) entry which is preliminary data.</text>
</comment>
<protein>
    <recommendedName>
        <fullName evidence="16">Endonuclease</fullName>
    </recommendedName>
</protein>
<dbReference type="GO" id="GO:0006508">
    <property type="term" value="P:proteolysis"/>
    <property type="evidence" value="ECO:0007669"/>
    <property type="project" value="InterPro"/>
</dbReference>
<evidence type="ECO:0000256" key="2">
    <source>
        <dbReference type="ARBA" id="ARBA00022695"/>
    </source>
</evidence>
<keyword evidence="1" id="KW-0808">Transferase</keyword>